<dbReference type="Gene3D" id="3.90.226.10">
    <property type="entry name" value="2-enoyl-CoA Hydratase, Chain A, domain 1"/>
    <property type="match status" value="1"/>
</dbReference>
<proteinExistence type="inferred from homology"/>
<accession>M2ZW31</accession>
<dbReference type="OrthoDB" id="9781757at2"/>
<sequence>MTESVLVTRAGDVTTITLNRPERINAFNVAMHGALRSAIAHAAGDGTRCLVITGAGRGFCAGQDLSDRVSKPGDPPPELGESLDARYNPLIRSLKALPLPVICAVNGIAAGAGANLALACDIVVAARSAAFVQSFCKVGLVPDSGGTWTLPRLVGTARATALMMLGDKVTAEQAAQWGMIWQCVEDEQLLPTALAMAAQLAAQPTRGLALMKKALARSGANTLDAQLDLERDLQAEAGRTHDYSEGVRAFMEKRPPRFEGR</sequence>
<dbReference type="InterPro" id="IPR001753">
    <property type="entry name" value="Enoyl-CoA_hydra/iso"/>
</dbReference>
<reference evidence="2 3" key="1">
    <citation type="journal article" date="2014" name="Genome Announc.">
        <title>Draft Genome Sequence of Magnetospirillum sp. Strain SO-1, a Freshwater Magnetotactic Bacterium Isolated from the Ol'khovka River, Russia.</title>
        <authorList>
            <person name="Grouzdev D.S."/>
            <person name="Dziuba M.V."/>
            <person name="Sukhacheva M.S."/>
            <person name="Mardanov A.V."/>
            <person name="Beletskiy A.V."/>
            <person name="Kuznetsov B.B."/>
            <person name="Skryabin K.G."/>
        </authorList>
    </citation>
    <scope>NUCLEOTIDE SEQUENCE [LARGE SCALE GENOMIC DNA]</scope>
    <source>
        <strain evidence="2 3">SO-1</strain>
    </source>
</reference>
<protein>
    <submittedName>
        <fullName evidence="2">Enoyl-CoA hydratase</fullName>
        <ecNumber evidence="2">4.2.1.17</ecNumber>
    </submittedName>
</protein>
<dbReference type="eggNOG" id="COG1024">
    <property type="taxonomic scope" value="Bacteria"/>
</dbReference>
<evidence type="ECO:0000256" key="1">
    <source>
        <dbReference type="ARBA" id="ARBA00005254"/>
    </source>
</evidence>
<keyword evidence="2" id="KW-0456">Lyase</keyword>
<dbReference type="EC" id="4.2.1.17" evidence="2"/>
<name>M2ZW31_9PROT</name>
<dbReference type="GO" id="GO:0004300">
    <property type="term" value="F:enoyl-CoA hydratase activity"/>
    <property type="evidence" value="ECO:0007669"/>
    <property type="project" value="UniProtKB-EC"/>
</dbReference>
<comment type="caution">
    <text evidence="2">The sequence shown here is derived from an EMBL/GenBank/DDBJ whole genome shotgun (WGS) entry which is preliminary data.</text>
</comment>
<evidence type="ECO:0000313" key="3">
    <source>
        <dbReference type="Proteomes" id="UP000011744"/>
    </source>
</evidence>
<dbReference type="CDD" id="cd06558">
    <property type="entry name" value="crotonase-like"/>
    <property type="match status" value="1"/>
</dbReference>
<dbReference type="Pfam" id="PF00378">
    <property type="entry name" value="ECH_1"/>
    <property type="match status" value="1"/>
</dbReference>
<dbReference type="AlphaFoldDB" id="M2ZW31"/>
<dbReference type="InterPro" id="IPR011968">
    <property type="entry name" value="PaaB1"/>
</dbReference>
<dbReference type="PANTHER" id="PTHR43459">
    <property type="entry name" value="ENOYL-COA HYDRATASE"/>
    <property type="match status" value="1"/>
</dbReference>
<gene>
    <name evidence="2" type="ORF">H261_01671</name>
</gene>
<dbReference type="PANTHER" id="PTHR43459:SF1">
    <property type="entry name" value="EG:BACN32G11.4 PROTEIN"/>
    <property type="match status" value="1"/>
</dbReference>
<dbReference type="STRING" id="1244869.H261_01671"/>
<dbReference type="InterPro" id="IPR014748">
    <property type="entry name" value="Enoyl-CoA_hydra_C"/>
</dbReference>
<dbReference type="Gene3D" id="1.10.12.10">
    <property type="entry name" value="Lyase 2-enoyl-coa Hydratase, Chain A, domain 2"/>
    <property type="match status" value="1"/>
</dbReference>
<dbReference type="EMBL" id="AONQ01000003">
    <property type="protein sequence ID" value="EME71602.1"/>
    <property type="molecule type" value="Genomic_DNA"/>
</dbReference>
<dbReference type="SUPFAM" id="SSF52096">
    <property type="entry name" value="ClpP/crotonase"/>
    <property type="match status" value="1"/>
</dbReference>
<dbReference type="Proteomes" id="UP000011744">
    <property type="component" value="Unassembled WGS sequence"/>
</dbReference>
<evidence type="ECO:0000313" key="2">
    <source>
        <dbReference type="EMBL" id="EME71602.1"/>
    </source>
</evidence>
<dbReference type="RefSeq" id="WP_008613612.1">
    <property type="nucleotide sequence ID" value="NZ_AONQ01000003.1"/>
</dbReference>
<dbReference type="NCBIfam" id="TIGR02280">
    <property type="entry name" value="PaaB1"/>
    <property type="match status" value="1"/>
</dbReference>
<dbReference type="PATRIC" id="fig|1244869.3.peg.328"/>
<comment type="similarity">
    <text evidence="1">Belongs to the enoyl-CoA hydratase/isomerase family.</text>
</comment>
<organism evidence="2 3">
    <name type="scientific">Paramagnetospirillum caucaseum</name>
    <dbReference type="NCBI Taxonomy" id="1244869"/>
    <lineage>
        <taxon>Bacteria</taxon>
        <taxon>Pseudomonadati</taxon>
        <taxon>Pseudomonadota</taxon>
        <taxon>Alphaproteobacteria</taxon>
        <taxon>Rhodospirillales</taxon>
        <taxon>Magnetospirillaceae</taxon>
        <taxon>Paramagnetospirillum</taxon>
    </lineage>
</organism>
<keyword evidence="3" id="KW-1185">Reference proteome</keyword>
<dbReference type="InterPro" id="IPR029045">
    <property type="entry name" value="ClpP/crotonase-like_dom_sf"/>
</dbReference>
<dbReference type="GO" id="GO:0010124">
    <property type="term" value="P:phenylacetate catabolic process"/>
    <property type="evidence" value="ECO:0007669"/>
    <property type="project" value="InterPro"/>
</dbReference>